<dbReference type="PATRIC" id="fig|1423754.3.peg.1727"/>
<feature type="compositionally biased region" description="Polar residues" evidence="1">
    <location>
        <begin position="82"/>
        <end position="93"/>
    </location>
</feature>
<name>A0A0R1YFD8_9LACO</name>
<sequence>MIKGELTIVFDDPFYKAIFERIDGINYEVAQVNLGASLPSMPEILRLVNDHYSQLHFYQSTVKEEKFHHVNPKRAQRLAHKATQNKAIGTKAQQALKKQFEQSKVAKKKAKKNRKRKEQERRFLQRQAKRRKKHRGH</sequence>
<comment type="caution">
    <text evidence="2">The sequence shown here is derived from an EMBL/GenBank/DDBJ whole genome shotgun (WGS) entry which is preliminary data.</text>
</comment>
<dbReference type="eggNOG" id="ENOG502ZBVG">
    <property type="taxonomic scope" value="Bacteria"/>
</dbReference>
<feature type="region of interest" description="Disordered" evidence="1">
    <location>
        <begin position="82"/>
        <end position="137"/>
    </location>
</feature>
<dbReference type="AlphaFoldDB" id="A0A0R1YFD8"/>
<dbReference type="InterPro" id="IPR016787">
    <property type="entry name" value="UCP021328"/>
</dbReference>
<proteinExistence type="predicted"/>
<dbReference type="RefSeq" id="WP_025080350.1">
    <property type="nucleotide sequence ID" value="NZ_AZGI01000005.1"/>
</dbReference>
<evidence type="ECO:0000256" key="1">
    <source>
        <dbReference type="SAM" id="MobiDB-lite"/>
    </source>
</evidence>
<protein>
    <recommendedName>
        <fullName evidence="4">DUF2992 domain-containing protein</fullName>
    </recommendedName>
</protein>
<dbReference type="EMBL" id="AZGI01000005">
    <property type="protein sequence ID" value="KRM41037.1"/>
    <property type="molecule type" value="Genomic_DNA"/>
</dbReference>
<dbReference type="PIRSF" id="PIRSF021328">
    <property type="entry name" value="UCP021328"/>
    <property type="match status" value="1"/>
</dbReference>
<dbReference type="Proteomes" id="UP000051223">
    <property type="component" value="Unassembled WGS sequence"/>
</dbReference>
<reference evidence="2 3" key="1">
    <citation type="journal article" date="2015" name="Genome Announc.">
        <title>Expanding the biotechnology potential of lactobacilli through comparative genomics of 213 strains and associated genera.</title>
        <authorList>
            <person name="Sun Z."/>
            <person name="Harris H.M."/>
            <person name="McCann A."/>
            <person name="Guo C."/>
            <person name="Argimon S."/>
            <person name="Zhang W."/>
            <person name="Yang X."/>
            <person name="Jeffery I.B."/>
            <person name="Cooney J.C."/>
            <person name="Kagawa T.F."/>
            <person name="Liu W."/>
            <person name="Song Y."/>
            <person name="Salvetti E."/>
            <person name="Wrobel A."/>
            <person name="Rasinkangas P."/>
            <person name="Parkhill J."/>
            <person name="Rea M.C."/>
            <person name="O'Sullivan O."/>
            <person name="Ritari J."/>
            <person name="Douillard F.P."/>
            <person name="Paul Ross R."/>
            <person name="Yang R."/>
            <person name="Briner A.E."/>
            <person name="Felis G.E."/>
            <person name="de Vos W.M."/>
            <person name="Barrangou R."/>
            <person name="Klaenhammer T.R."/>
            <person name="Caufield P.W."/>
            <person name="Cui Y."/>
            <person name="Zhang H."/>
            <person name="O'Toole P.W."/>
        </authorList>
    </citation>
    <scope>NUCLEOTIDE SEQUENCE [LARGE SCALE GENOMIC DNA]</scope>
    <source>
        <strain evidence="2 3">DSM 5661</strain>
    </source>
</reference>
<dbReference type="OrthoDB" id="4570726at2"/>
<gene>
    <name evidence="2" type="ORF">FC39_GL001681</name>
</gene>
<accession>A0A0R1YFD8</accession>
<feature type="compositionally biased region" description="Basic residues" evidence="1">
    <location>
        <begin position="105"/>
        <end position="116"/>
    </location>
</feature>
<dbReference type="Pfam" id="PF11208">
    <property type="entry name" value="DUF2992"/>
    <property type="match status" value="1"/>
</dbReference>
<evidence type="ECO:0008006" key="4">
    <source>
        <dbReference type="Google" id="ProtNLM"/>
    </source>
</evidence>
<evidence type="ECO:0000313" key="3">
    <source>
        <dbReference type="Proteomes" id="UP000051223"/>
    </source>
</evidence>
<evidence type="ECO:0000313" key="2">
    <source>
        <dbReference type="EMBL" id="KRM41037.1"/>
    </source>
</evidence>
<feature type="compositionally biased region" description="Basic residues" evidence="1">
    <location>
        <begin position="127"/>
        <end position="137"/>
    </location>
</feature>
<dbReference type="STRING" id="1423754.FC39_GL001681"/>
<organism evidence="2 3">
    <name type="scientific">Lactobacillus hamsteri DSM 5661 = JCM 6256</name>
    <dbReference type="NCBI Taxonomy" id="1423754"/>
    <lineage>
        <taxon>Bacteria</taxon>
        <taxon>Bacillati</taxon>
        <taxon>Bacillota</taxon>
        <taxon>Bacilli</taxon>
        <taxon>Lactobacillales</taxon>
        <taxon>Lactobacillaceae</taxon>
        <taxon>Lactobacillus</taxon>
    </lineage>
</organism>
<keyword evidence="3" id="KW-1185">Reference proteome</keyword>